<evidence type="ECO:0000313" key="2">
    <source>
        <dbReference type="EMBL" id="EJK63571.1"/>
    </source>
</evidence>
<feature type="region of interest" description="Disordered" evidence="1">
    <location>
        <begin position="1"/>
        <end position="43"/>
    </location>
</feature>
<comment type="caution">
    <text evidence="2">The sequence shown here is derived from an EMBL/GenBank/DDBJ whole genome shotgun (WGS) entry which is preliminary data.</text>
</comment>
<feature type="region of interest" description="Disordered" evidence="1">
    <location>
        <begin position="72"/>
        <end position="112"/>
    </location>
</feature>
<evidence type="ECO:0000313" key="3">
    <source>
        <dbReference type="Proteomes" id="UP000266841"/>
    </source>
</evidence>
<dbReference type="AlphaFoldDB" id="K0SRB6"/>
<dbReference type="eggNOG" id="ENOG502TAQ8">
    <property type="taxonomic scope" value="Eukaryota"/>
</dbReference>
<keyword evidence="3" id="KW-1185">Reference proteome</keyword>
<name>K0SRB6_THAOC</name>
<gene>
    <name evidence="2" type="ORF">THAOC_15762</name>
</gene>
<accession>K0SRB6</accession>
<organism evidence="2 3">
    <name type="scientific">Thalassiosira oceanica</name>
    <name type="common">Marine diatom</name>
    <dbReference type="NCBI Taxonomy" id="159749"/>
    <lineage>
        <taxon>Eukaryota</taxon>
        <taxon>Sar</taxon>
        <taxon>Stramenopiles</taxon>
        <taxon>Ochrophyta</taxon>
        <taxon>Bacillariophyta</taxon>
        <taxon>Coscinodiscophyceae</taxon>
        <taxon>Thalassiosirophycidae</taxon>
        <taxon>Thalassiosirales</taxon>
        <taxon>Thalassiosiraceae</taxon>
        <taxon>Thalassiosira</taxon>
    </lineage>
</organism>
<feature type="compositionally biased region" description="Acidic residues" evidence="1">
    <location>
        <begin position="72"/>
        <end position="84"/>
    </location>
</feature>
<dbReference type="EMBL" id="AGNL01018156">
    <property type="protein sequence ID" value="EJK63571.1"/>
    <property type="molecule type" value="Genomic_DNA"/>
</dbReference>
<dbReference type="Proteomes" id="UP000266841">
    <property type="component" value="Unassembled WGS sequence"/>
</dbReference>
<reference evidence="2 3" key="1">
    <citation type="journal article" date="2012" name="Genome Biol.">
        <title>Genome and low-iron response of an oceanic diatom adapted to chronic iron limitation.</title>
        <authorList>
            <person name="Lommer M."/>
            <person name="Specht M."/>
            <person name="Roy A.S."/>
            <person name="Kraemer L."/>
            <person name="Andreson R."/>
            <person name="Gutowska M.A."/>
            <person name="Wolf J."/>
            <person name="Bergner S.V."/>
            <person name="Schilhabel M.B."/>
            <person name="Klostermeier U.C."/>
            <person name="Beiko R.G."/>
            <person name="Rosenstiel P."/>
            <person name="Hippler M."/>
            <person name="Laroche J."/>
        </authorList>
    </citation>
    <scope>NUCLEOTIDE SEQUENCE [LARGE SCALE GENOMIC DNA]</scope>
    <source>
        <strain evidence="2 3">CCMP1005</strain>
    </source>
</reference>
<protein>
    <submittedName>
        <fullName evidence="2">Uncharacterized protein</fullName>
    </submittedName>
</protein>
<proteinExistence type="predicted"/>
<sequence>MALTRKRALRSLWEQRTEARTTTTSPCRSRGGAGPGHGHVAGKKTLLKDDKVLVAIGTRMLALRSLFASMDADADDDDSSDGGEEMSRAGDDETLGADISSIRDNDGTASVYSGMGKRALGFLLAQSSRAKE</sequence>
<evidence type="ECO:0000256" key="1">
    <source>
        <dbReference type="SAM" id="MobiDB-lite"/>
    </source>
</evidence>